<dbReference type="EMBL" id="BMIN01000005">
    <property type="protein sequence ID" value="GGD09791.1"/>
    <property type="molecule type" value="Genomic_DNA"/>
</dbReference>
<sequence length="98" mass="10949">MERAFVKGCNWLGLILLLLSILTALLDLSVLGSNYFVFYGISMIGFIIGFMGWVLVRFNTVPNVTKWVGKTGFYGNLALLILFFPPVAHIWGTLFFGP</sequence>
<dbReference type="RefSeq" id="WP_188652675.1">
    <property type="nucleotide sequence ID" value="NZ_BMIN01000005.1"/>
</dbReference>
<name>A0ABQ1Q1F8_9BACI</name>
<dbReference type="Proteomes" id="UP000642571">
    <property type="component" value="Unassembled WGS sequence"/>
</dbReference>
<keyword evidence="1" id="KW-0812">Transmembrane</keyword>
<evidence type="ECO:0000313" key="2">
    <source>
        <dbReference type="EMBL" id="GGD09791.1"/>
    </source>
</evidence>
<keyword evidence="3" id="KW-1185">Reference proteome</keyword>
<protein>
    <submittedName>
        <fullName evidence="2">Uncharacterized protein</fullName>
    </submittedName>
</protein>
<comment type="caution">
    <text evidence="2">The sequence shown here is derived from an EMBL/GenBank/DDBJ whole genome shotgun (WGS) entry which is preliminary data.</text>
</comment>
<evidence type="ECO:0000256" key="1">
    <source>
        <dbReference type="SAM" id="Phobius"/>
    </source>
</evidence>
<gene>
    <name evidence="2" type="ORF">GCM10011389_16620</name>
</gene>
<keyword evidence="1" id="KW-0472">Membrane</keyword>
<feature type="transmembrane region" description="Helical" evidence="1">
    <location>
        <begin position="36"/>
        <end position="56"/>
    </location>
</feature>
<accession>A0ABQ1Q1F8</accession>
<feature type="transmembrane region" description="Helical" evidence="1">
    <location>
        <begin position="77"/>
        <end position="97"/>
    </location>
</feature>
<organism evidence="2 3">
    <name type="scientific">Pontibacillus salipaludis</name>
    <dbReference type="NCBI Taxonomy" id="1697394"/>
    <lineage>
        <taxon>Bacteria</taxon>
        <taxon>Bacillati</taxon>
        <taxon>Bacillota</taxon>
        <taxon>Bacilli</taxon>
        <taxon>Bacillales</taxon>
        <taxon>Bacillaceae</taxon>
        <taxon>Pontibacillus</taxon>
    </lineage>
</organism>
<reference evidence="3" key="1">
    <citation type="journal article" date="2019" name="Int. J. Syst. Evol. Microbiol.">
        <title>The Global Catalogue of Microorganisms (GCM) 10K type strain sequencing project: providing services to taxonomists for standard genome sequencing and annotation.</title>
        <authorList>
            <consortium name="The Broad Institute Genomics Platform"/>
            <consortium name="The Broad Institute Genome Sequencing Center for Infectious Disease"/>
            <person name="Wu L."/>
            <person name="Ma J."/>
        </authorList>
    </citation>
    <scope>NUCLEOTIDE SEQUENCE [LARGE SCALE GENOMIC DNA]</scope>
    <source>
        <strain evidence="3">CGMCC 1.15353</strain>
    </source>
</reference>
<proteinExistence type="predicted"/>
<feature type="transmembrane region" description="Helical" evidence="1">
    <location>
        <begin position="12"/>
        <end position="30"/>
    </location>
</feature>
<evidence type="ECO:0000313" key="3">
    <source>
        <dbReference type="Proteomes" id="UP000642571"/>
    </source>
</evidence>
<keyword evidence="1" id="KW-1133">Transmembrane helix</keyword>